<reference evidence="5 6" key="1">
    <citation type="submission" date="2019-02" db="EMBL/GenBank/DDBJ databases">
        <title>Deep-cultivation of Planctomycetes and their phenomic and genomic characterization uncovers novel biology.</title>
        <authorList>
            <person name="Wiegand S."/>
            <person name="Jogler M."/>
            <person name="Boedeker C."/>
            <person name="Pinto D."/>
            <person name="Vollmers J."/>
            <person name="Rivas-Marin E."/>
            <person name="Kohn T."/>
            <person name="Peeters S.H."/>
            <person name="Heuer A."/>
            <person name="Rast P."/>
            <person name="Oberbeckmann S."/>
            <person name="Bunk B."/>
            <person name="Jeske O."/>
            <person name="Meyerdierks A."/>
            <person name="Storesund J.E."/>
            <person name="Kallscheuer N."/>
            <person name="Luecker S."/>
            <person name="Lage O.M."/>
            <person name="Pohl T."/>
            <person name="Merkel B.J."/>
            <person name="Hornburger P."/>
            <person name="Mueller R.-W."/>
            <person name="Bruemmer F."/>
            <person name="Labrenz M."/>
            <person name="Spormann A.M."/>
            <person name="Op den Camp H."/>
            <person name="Overmann J."/>
            <person name="Amann R."/>
            <person name="Jetten M.S.M."/>
            <person name="Mascher T."/>
            <person name="Medema M.H."/>
            <person name="Devos D.P."/>
            <person name="Kaster A.-K."/>
            <person name="Ovreas L."/>
            <person name="Rohde M."/>
            <person name="Galperin M.Y."/>
            <person name="Jogler C."/>
        </authorList>
    </citation>
    <scope>NUCLEOTIDE SEQUENCE [LARGE SCALE GENOMIC DNA]</scope>
    <source>
        <strain evidence="5 6">FF011L</strain>
    </source>
</reference>
<dbReference type="PANTHER" id="PTHR24096">
    <property type="entry name" value="LONG-CHAIN-FATTY-ACID--COA LIGASE"/>
    <property type="match status" value="1"/>
</dbReference>
<dbReference type="GO" id="GO:0016405">
    <property type="term" value="F:CoA-ligase activity"/>
    <property type="evidence" value="ECO:0007669"/>
    <property type="project" value="TreeGrafter"/>
</dbReference>
<dbReference type="AlphaFoldDB" id="A0A517MA50"/>
<gene>
    <name evidence="5" type="primary">aas_1</name>
    <name evidence="5" type="ORF">FF011L_05040</name>
</gene>
<feature type="transmembrane region" description="Helical" evidence="3">
    <location>
        <begin position="208"/>
        <end position="229"/>
    </location>
</feature>
<feature type="domain" description="AMP-dependent synthetase/ligase" evidence="4">
    <location>
        <begin position="18"/>
        <end position="382"/>
    </location>
</feature>
<dbReference type="InterPro" id="IPR045851">
    <property type="entry name" value="AMP-bd_C_sf"/>
</dbReference>
<dbReference type="Gene3D" id="3.30.300.30">
    <property type="match status" value="1"/>
</dbReference>
<comment type="similarity">
    <text evidence="1">Belongs to the ATP-dependent AMP-binding enzyme family.</text>
</comment>
<sequence length="543" mass="59372">MFPLRDFIRTCRSRLFRRQAVDSTGVDLTGGRLLTAVLVTRRLLARSGVVNEAEAMVGVLLPPSVAAVIANTAIGLSGKATVNLNYTLTDERVEKCLTACAISHVITSRQFMKRRPFELSAKFVCMEDLARQATWWDKLVCGLTAYGLPSFLLDRMLGLQRTKSDDLMTVLFTSGTTADPKGVMLSHGNIAASINAIRRLYRTRPDDVTLGILPFFHAFGYSAALWLPFGLNMAAAYHFNPFAAKAIGELARKYRVTVLFATPTFLKLYLRRCHADDFPALDVAVVGGEPLDASLAKSFTEKFGVAPAEGYGTTELSPWASVNVPAHRTISALEPAYKGGTVGQPAPGVQIRIIDPETRAELPTGKQGLLLVRGENVMLGYLNQPDKTAEVIHDGWYDTGDFANIDEDGFITITGRQHRFSKIGGEMVPHAAVEDAIADLIRTNTDDEVRQVAVTAIPDPSKGERLIVVHTPLEHTSATDIARKLFDSKHFPAIWIPKPADFIEVAEIPVSSLGKLDLGELKRIAMRRNADTSSAHIHPPENS</sequence>
<dbReference type="KEGG" id="rml:FF011L_05040"/>
<name>A0A517MA50_9BACT</name>
<dbReference type="PANTHER" id="PTHR24096:SF149">
    <property type="entry name" value="AMP-BINDING DOMAIN-CONTAINING PROTEIN-RELATED"/>
    <property type="match status" value="1"/>
</dbReference>
<evidence type="ECO:0000259" key="4">
    <source>
        <dbReference type="Pfam" id="PF00501"/>
    </source>
</evidence>
<keyword evidence="3" id="KW-0812">Transmembrane</keyword>
<dbReference type="InterPro" id="IPR042099">
    <property type="entry name" value="ANL_N_sf"/>
</dbReference>
<organism evidence="5 6">
    <name type="scientific">Roseimaritima multifibrata</name>
    <dbReference type="NCBI Taxonomy" id="1930274"/>
    <lineage>
        <taxon>Bacteria</taxon>
        <taxon>Pseudomonadati</taxon>
        <taxon>Planctomycetota</taxon>
        <taxon>Planctomycetia</taxon>
        <taxon>Pirellulales</taxon>
        <taxon>Pirellulaceae</taxon>
        <taxon>Roseimaritima</taxon>
    </lineage>
</organism>
<dbReference type="Pfam" id="PF00501">
    <property type="entry name" value="AMP-binding"/>
    <property type="match status" value="1"/>
</dbReference>
<evidence type="ECO:0000256" key="3">
    <source>
        <dbReference type="SAM" id="Phobius"/>
    </source>
</evidence>
<dbReference type="InterPro" id="IPR000873">
    <property type="entry name" value="AMP-dep_synth/lig_dom"/>
</dbReference>
<dbReference type="Gene3D" id="3.40.50.12780">
    <property type="entry name" value="N-terminal domain of ligase-like"/>
    <property type="match status" value="1"/>
</dbReference>
<protein>
    <submittedName>
        <fullName evidence="5">Bifunctional protein Aas</fullName>
    </submittedName>
</protein>
<dbReference type="Proteomes" id="UP000320672">
    <property type="component" value="Chromosome"/>
</dbReference>
<dbReference type="EMBL" id="CP036262">
    <property type="protein sequence ID" value="QDS91769.1"/>
    <property type="molecule type" value="Genomic_DNA"/>
</dbReference>
<proteinExistence type="inferred from homology"/>
<keyword evidence="3" id="KW-1133">Transmembrane helix</keyword>
<dbReference type="SUPFAM" id="SSF56801">
    <property type="entry name" value="Acetyl-CoA synthetase-like"/>
    <property type="match status" value="1"/>
</dbReference>
<keyword evidence="3" id="KW-0472">Membrane</keyword>
<evidence type="ECO:0000313" key="6">
    <source>
        <dbReference type="Proteomes" id="UP000320672"/>
    </source>
</evidence>
<keyword evidence="6" id="KW-1185">Reference proteome</keyword>
<keyword evidence="2" id="KW-0436">Ligase</keyword>
<accession>A0A517MA50</accession>
<evidence type="ECO:0000256" key="2">
    <source>
        <dbReference type="ARBA" id="ARBA00022598"/>
    </source>
</evidence>
<evidence type="ECO:0000256" key="1">
    <source>
        <dbReference type="ARBA" id="ARBA00006432"/>
    </source>
</evidence>
<evidence type="ECO:0000313" key="5">
    <source>
        <dbReference type="EMBL" id="QDS91769.1"/>
    </source>
</evidence>